<feature type="transmembrane region" description="Helical" evidence="2">
    <location>
        <begin position="65"/>
        <end position="90"/>
    </location>
</feature>
<organism evidence="3 4">
    <name type="scientific">Nocardia albiluteola</name>
    <dbReference type="NCBI Taxonomy" id="2842303"/>
    <lineage>
        <taxon>Bacteria</taxon>
        <taxon>Bacillati</taxon>
        <taxon>Actinomycetota</taxon>
        <taxon>Actinomycetes</taxon>
        <taxon>Mycobacteriales</taxon>
        <taxon>Nocardiaceae</taxon>
        <taxon>Nocardia</taxon>
    </lineage>
</organism>
<feature type="transmembrane region" description="Helical" evidence="2">
    <location>
        <begin position="5"/>
        <end position="23"/>
    </location>
</feature>
<feature type="transmembrane region" description="Helical" evidence="2">
    <location>
        <begin position="195"/>
        <end position="214"/>
    </location>
</feature>
<accession>A0ABS6B9H3</accession>
<keyword evidence="2" id="KW-0812">Transmembrane</keyword>
<feature type="transmembrane region" description="Helical" evidence="2">
    <location>
        <begin position="297"/>
        <end position="319"/>
    </location>
</feature>
<dbReference type="EMBL" id="JAHKNI010000016">
    <property type="protein sequence ID" value="MBU3066788.1"/>
    <property type="molecule type" value="Genomic_DNA"/>
</dbReference>
<feature type="transmembrane region" description="Helical" evidence="2">
    <location>
        <begin position="235"/>
        <end position="260"/>
    </location>
</feature>
<feature type="transmembrane region" description="Helical" evidence="2">
    <location>
        <begin position="266"/>
        <end position="288"/>
    </location>
</feature>
<dbReference type="Pfam" id="PF04332">
    <property type="entry name" value="DUF475"/>
    <property type="match status" value="1"/>
</dbReference>
<keyword evidence="2" id="KW-1133">Transmembrane helix</keyword>
<keyword evidence="4" id="KW-1185">Reference proteome</keyword>
<dbReference type="PANTHER" id="PTHR30238:SF4">
    <property type="entry name" value="SLL1022 PROTEIN"/>
    <property type="match status" value="1"/>
</dbReference>
<feature type="compositionally biased region" description="Acidic residues" evidence="1">
    <location>
        <begin position="360"/>
        <end position="376"/>
    </location>
</feature>
<dbReference type="RefSeq" id="WP_215922854.1">
    <property type="nucleotide sequence ID" value="NZ_JAHKNI010000016.1"/>
</dbReference>
<reference evidence="3 4" key="1">
    <citation type="submission" date="2021-06" db="EMBL/GenBank/DDBJ databases">
        <title>Actinomycetes sequencing.</title>
        <authorList>
            <person name="Shan Q."/>
        </authorList>
    </citation>
    <scope>NUCLEOTIDE SEQUENCE [LARGE SCALE GENOMIC DNA]</scope>
    <source>
        <strain evidence="3 4">NEAU-G5</strain>
    </source>
</reference>
<dbReference type="InterPro" id="IPR007427">
    <property type="entry name" value="DUF475"/>
</dbReference>
<feature type="transmembrane region" description="Helical" evidence="2">
    <location>
        <begin position="325"/>
        <end position="345"/>
    </location>
</feature>
<dbReference type="NCBIfam" id="NF010613">
    <property type="entry name" value="PRK14013.1-3"/>
    <property type="match status" value="1"/>
</dbReference>
<dbReference type="Proteomes" id="UP000733379">
    <property type="component" value="Unassembled WGS sequence"/>
</dbReference>
<evidence type="ECO:0000256" key="1">
    <source>
        <dbReference type="SAM" id="MobiDB-lite"/>
    </source>
</evidence>
<evidence type="ECO:0000256" key="2">
    <source>
        <dbReference type="SAM" id="Phobius"/>
    </source>
</evidence>
<proteinExistence type="predicted"/>
<feature type="transmembrane region" description="Helical" evidence="2">
    <location>
        <begin position="168"/>
        <end position="189"/>
    </location>
</feature>
<protein>
    <submittedName>
        <fullName evidence="3">DUF475 domain-containing protein</fullName>
    </submittedName>
</protein>
<evidence type="ECO:0000313" key="3">
    <source>
        <dbReference type="EMBL" id="MBU3066788.1"/>
    </source>
</evidence>
<comment type="caution">
    <text evidence="3">The sequence shown here is derived from an EMBL/GenBank/DDBJ whole genome shotgun (WGS) entry which is preliminary data.</text>
</comment>
<feature type="region of interest" description="Disordered" evidence="1">
    <location>
        <begin position="353"/>
        <end position="391"/>
    </location>
</feature>
<dbReference type="PANTHER" id="PTHR30238">
    <property type="entry name" value="MEMBRANE BOUND PREDICTED REDOX MODULATOR"/>
    <property type="match status" value="1"/>
</dbReference>
<evidence type="ECO:0000313" key="4">
    <source>
        <dbReference type="Proteomes" id="UP000733379"/>
    </source>
</evidence>
<keyword evidence="2" id="KW-0472">Membrane</keyword>
<feature type="transmembrane region" description="Helical" evidence="2">
    <location>
        <begin position="130"/>
        <end position="147"/>
    </location>
</feature>
<gene>
    <name evidence="3" type="ORF">KO481_35380</name>
</gene>
<name>A0ABS6B9H3_9NOCA</name>
<sequence length="421" mass="44993">MFVRVFAPSFFVTAVALVVALLYGGPQAMVLAAVLGILEVSLSFDNAVVNAGVLERMSRFWQRMFLSVGVLIAVFGMRLLFPLIVVAISAHLGPMQALSLALHPPGNGALSFPDGQPSYEALLNDANPKIATFGGMFLLLLFLNFVCAERETTWLGWIERPLARLGRFTMFPVVVSLIVLVVVAGAVAPDEKADVVMVAGALGIVTYLLVDGLGAHFEHEQSAGPSRVAMATGRAAFFGFLYLEVLDASFSFDGVIGSFAITADPIIIALGLGLIGAMFVRSITVYLVRKGTLADYVYLEHGAHWAIGTLAVLLLWSTGHPINEIGTGLVGVAIIAAAFVSSIAYNRRQRRRSAHPQDYLNDDPTPDADIPQDGDDAALQLADPPSPLRDAPNLLRAEAYLLRGAPNPLREAGKTLRKAAD</sequence>
<feature type="transmembrane region" description="Helical" evidence="2">
    <location>
        <begin position="29"/>
        <end position="53"/>
    </location>
</feature>